<dbReference type="AlphaFoldDB" id="A0A6P4JQB2"/>
<dbReference type="Proteomes" id="UP001652661">
    <property type="component" value="Chromosome 3R"/>
</dbReference>
<dbReference type="OrthoDB" id="8062986at2759"/>
<feature type="chain" id="PRO_5028021126" description="Protein TsetseEP" evidence="1">
    <location>
        <begin position="21"/>
        <end position="239"/>
    </location>
</feature>
<proteinExistence type="predicted"/>
<evidence type="ECO:0000256" key="1">
    <source>
        <dbReference type="SAM" id="SignalP"/>
    </source>
</evidence>
<keyword evidence="1" id="KW-0732">Signal</keyword>
<keyword evidence="2" id="KW-1185">Reference proteome</keyword>
<evidence type="ECO:0008006" key="4">
    <source>
        <dbReference type="Google" id="ProtNLM"/>
    </source>
</evidence>
<reference evidence="3" key="1">
    <citation type="submission" date="2025-08" db="UniProtKB">
        <authorList>
            <consortium name="RefSeq"/>
        </authorList>
    </citation>
    <scope>IDENTIFICATION</scope>
    <source>
        <strain evidence="3">14028-0561.14</strain>
        <tissue evidence="3">Whole fly</tissue>
    </source>
</reference>
<accession>A0A6P4JQB2</accession>
<feature type="signal peptide" evidence="1">
    <location>
        <begin position="1"/>
        <end position="20"/>
    </location>
</feature>
<sequence>MSQILGVLGVILLTLAICQAETVDRYETKTQNDTYGPVTMVVDNLADIAVNVSDNSTAQLQDKMDRTERDIAGNMEVLTANALAQLSDVIFQTNELLVANPDCNPAWSLEELNENVNAQLSTCTVSLADLLQDFRVQSQQAMSRVQGFVHQIAELPAKCQLVGASPLNPLASAGAHICFINAMAEVNVGMAQSMHDASVLLVQTHQAAAEQEEQAQQCSVAVVQQFGDYLREEQDQCQS</sequence>
<gene>
    <name evidence="3" type="primary">LOC108084918</name>
</gene>
<evidence type="ECO:0000313" key="2">
    <source>
        <dbReference type="Proteomes" id="UP001652661"/>
    </source>
</evidence>
<organism evidence="2 3">
    <name type="scientific">Drosophila kikkawai</name>
    <name type="common">Fruit fly</name>
    <dbReference type="NCBI Taxonomy" id="30033"/>
    <lineage>
        <taxon>Eukaryota</taxon>
        <taxon>Metazoa</taxon>
        <taxon>Ecdysozoa</taxon>
        <taxon>Arthropoda</taxon>
        <taxon>Hexapoda</taxon>
        <taxon>Insecta</taxon>
        <taxon>Pterygota</taxon>
        <taxon>Neoptera</taxon>
        <taxon>Endopterygota</taxon>
        <taxon>Diptera</taxon>
        <taxon>Brachycera</taxon>
        <taxon>Muscomorpha</taxon>
        <taxon>Ephydroidea</taxon>
        <taxon>Drosophilidae</taxon>
        <taxon>Drosophila</taxon>
        <taxon>Sophophora</taxon>
    </lineage>
</organism>
<evidence type="ECO:0000313" key="3">
    <source>
        <dbReference type="RefSeq" id="XP_017036804.1"/>
    </source>
</evidence>
<dbReference type="GeneID" id="108084918"/>
<dbReference type="RefSeq" id="XP_017036804.1">
    <property type="nucleotide sequence ID" value="XM_017181315.2"/>
</dbReference>
<name>A0A6P4JQB2_DROKI</name>
<protein>
    <recommendedName>
        <fullName evidence="4">Protein TsetseEP</fullName>
    </recommendedName>
</protein>